<dbReference type="EMBL" id="OZ075139">
    <property type="protein sequence ID" value="CAL5016888.1"/>
    <property type="molecule type" value="Genomic_DNA"/>
</dbReference>
<organism evidence="3 4">
    <name type="scientific">Urochloa decumbens</name>
    <dbReference type="NCBI Taxonomy" id="240449"/>
    <lineage>
        <taxon>Eukaryota</taxon>
        <taxon>Viridiplantae</taxon>
        <taxon>Streptophyta</taxon>
        <taxon>Embryophyta</taxon>
        <taxon>Tracheophyta</taxon>
        <taxon>Spermatophyta</taxon>
        <taxon>Magnoliopsida</taxon>
        <taxon>Liliopsida</taxon>
        <taxon>Poales</taxon>
        <taxon>Poaceae</taxon>
        <taxon>PACMAD clade</taxon>
        <taxon>Panicoideae</taxon>
        <taxon>Panicodae</taxon>
        <taxon>Paniceae</taxon>
        <taxon>Melinidinae</taxon>
        <taxon>Urochloa</taxon>
    </lineage>
</organism>
<accession>A0ABC9C9V3</accession>
<dbReference type="PANTHER" id="PTHR47069:SF14">
    <property type="entry name" value="OS07G0253400 PROTEIN"/>
    <property type="match status" value="1"/>
</dbReference>
<dbReference type="AlphaFoldDB" id="A0ABC9C9V3"/>
<feature type="compositionally biased region" description="Polar residues" evidence="1">
    <location>
        <begin position="351"/>
        <end position="371"/>
    </location>
</feature>
<feature type="region of interest" description="Disordered" evidence="1">
    <location>
        <begin position="1"/>
        <end position="25"/>
    </location>
</feature>
<evidence type="ECO:0000313" key="4">
    <source>
        <dbReference type="Proteomes" id="UP001497457"/>
    </source>
</evidence>
<protein>
    <recommendedName>
        <fullName evidence="2">Myb/SANT-like domain-containing protein</fullName>
    </recommendedName>
</protein>
<feature type="region of interest" description="Disordered" evidence="1">
    <location>
        <begin position="324"/>
        <end position="371"/>
    </location>
</feature>
<dbReference type="Pfam" id="PF12776">
    <property type="entry name" value="Myb_DNA-bind_3"/>
    <property type="match status" value="1"/>
</dbReference>
<proteinExistence type="predicted"/>
<keyword evidence="4" id="KW-1185">Reference proteome</keyword>
<reference evidence="3" key="1">
    <citation type="submission" date="2024-10" db="EMBL/GenBank/DDBJ databases">
        <authorList>
            <person name="Ryan C."/>
        </authorList>
    </citation>
    <scope>NUCLEOTIDE SEQUENCE [LARGE SCALE GENOMIC DNA]</scope>
</reference>
<feature type="compositionally biased region" description="Acidic residues" evidence="1">
    <location>
        <begin position="167"/>
        <end position="178"/>
    </location>
</feature>
<evidence type="ECO:0000259" key="2">
    <source>
        <dbReference type="Pfam" id="PF12776"/>
    </source>
</evidence>
<evidence type="ECO:0000313" key="3">
    <source>
        <dbReference type="EMBL" id="CAL5016888.1"/>
    </source>
</evidence>
<feature type="compositionally biased region" description="Acidic residues" evidence="1">
    <location>
        <begin position="328"/>
        <end position="347"/>
    </location>
</feature>
<dbReference type="Proteomes" id="UP001497457">
    <property type="component" value="Chromosome 29rd"/>
</dbReference>
<gene>
    <name evidence="3" type="ORF">URODEC1_LOCUS73479</name>
</gene>
<sequence>MDDFYSQESAAGHGNSQAAGGLEDFDLNSQAADEFPYLGEYGAFLQGDDDQLVGRGRGRGLPPQPPLRAPRSLGVPNQRAGSDSGWAGRVPQSARHLNFGASSSSAAAIGRQRANTAATAPVSTSTRRRPARSNPSQPGGGGRGRGSRPPVPRNGGINIGGSGQSFNDDEELPDDVDDFGSVGGLSVSQGTRAFWSDENNACLLQLAVEQRRAGTYSGAQMSGEGYKAVIQGLKDRRRLVHDRDQVRNQLRTLKKVYSFWCYLEKHTGLGRKPDGSVDAESDWWKTHTEKQPYLKKLQFGPPSNLDLLQLLFSDVVVDGSSAFVPGDDFGEGADGDEGEDEAQEEEPIVTPRTTSSQRSKRSAGSLTSTLNSPVKKIKSPMVRYVKDIATTFKESVNVNTKQMQKRVEQKEAFSVKNCQDLAWACGIEPTARAVLAMSKLFASEYQRQFFCGLPTPEIRLSYFKEWCRDNNME</sequence>
<name>A0ABC9C9V3_9POAL</name>
<feature type="domain" description="Myb/SANT-like" evidence="2">
    <location>
        <begin position="195"/>
        <end position="287"/>
    </location>
</feature>
<feature type="region of interest" description="Disordered" evidence="1">
    <location>
        <begin position="48"/>
        <end position="90"/>
    </location>
</feature>
<feature type="compositionally biased region" description="Polar residues" evidence="1">
    <location>
        <begin position="113"/>
        <end position="125"/>
    </location>
</feature>
<feature type="compositionally biased region" description="Polar residues" evidence="1">
    <location>
        <begin position="1"/>
        <end position="18"/>
    </location>
</feature>
<dbReference type="PANTHER" id="PTHR47069">
    <property type="match status" value="1"/>
</dbReference>
<dbReference type="InterPro" id="IPR024752">
    <property type="entry name" value="Myb/SANT-like_dom"/>
</dbReference>
<evidence type="ECO:0000256" key="1">
    <source>
        <dbReference type="SAM" id="MobiDB-lite"/>
    </source>
</evidence>
<feature type="region of interest" description="Disordered" evidence="1">
    <location>
        <begin position="104"/>
        <end position="183"/>
    </location>
</feature>